<feature type="domain" description="HTH marR-type" evidence="8">
    <location>
        <begin position="68"/>
        <end position="200"/>
    </location>
</feature>
<reference evidence="10" key="1">
    <citation type="journal article" date="2019" name="Int. J. Syst. Evol. Microbiol.">
        <title>The Global Catalogue of Microorganisms (GCM) 10K type strain sequencing project: providing services to taxonomists for standard genome sequencing and annotation.</title>
        <authorList>
            <consortium name="The Broad Institute Genomics Platform"/>
            <consortium name="The Broad Institute Genome Sequencing Center for Infectious Disease"/>
            <person name="Wu L."/>
            <person name="Ma J."/>
        </authorList>
    </citation>
    <scope>NUCLEOTIDE SEQUENCE [LARGE SCALE GENOMIC DNA]</scope>
    <source>
        <strain evidence="10">JCM 32304</strain>
    </source>
</reference>
<keyword evidence="3" id="KW-0238">DNA-binding</keyword>
<proteinExistence type="inferred from homology"/>
<comment type="similarity">
    <text evidence="5">Belongs to the SarZ family.</text>
</comment>
<accession>A0ABQ2Q8U3</accession>
<gene>
    <name evidence="9" type="ORF">GCM10009409_31260</name>
</gene>
<dbReference type="Pfam" id="PF22381">
    <property type="entry name" value="Staph_reg_Sar_Rot"/>
    <property type="match status" value="1"/>
</dbReference>
<evidence type="ECO:0000256" key="1">
    <source>
        <dbReference type="ARBA" id="ARBA00004496"/>
    </source>
</evidence>
<protein>
    <recommendedName>
        <fullName evidence="6">HTH-type transcriptional regulator SarZ</fullName>
    </recommendedName>
    <alternativeName>
        <fullName evidence="7">Staphylococcal accessory regulator Z</fullName>
    </alternativeName>
</protein>
<keyword evidence="4" id="KW-0804">Transcription</keyword>
<dbReference type="InterPro" id="IPR000835">
    <property type="entry name" value="HTH_MarR-typ"/>
</dbReference>
<comment type="subcellular location">
    <subcellularLocation>
        <location evidence="1">Cytoplasm</location>
    </subcellularLocation>
</comment>
<evidence type="ECO:0000256" key="5">
    <source>
        <dbReference type="ARBA" id="ARBA00046337"/>
    </source>
</evidence>
<evidence type="ECO:0000313" key="10">
    <source>
        <dbReference type="Proteomes" id="UP000654367"/>
    </source>
</evidence>
<dbReference type="InterPro" id="IPR036390">
    <property type="entry name" value="WH_DNA-bd_sf"/>
</dbReference>
<dbReference type="SUPFAM" id="SSF46785">
    <property type="entry name" value="Winged helix' DNA-binding domain"/>
    <property type="match status" value="1"/>
</dbReference>
<dbReference type="InterPro" id="IPR036388">
    <property type="entry name" value="WH-like_DNA-bd_sf"/>
</dbReference>
<dbReference type="PANTHER" id="PTHR42756:SF1">
    <property type="entry name" value="TRANSCRIPTIONAL REPRESSOR OF EMRAB OPERON"/>
    <property type="match status" value="1"/>
</dbReference>
<keyword evidence="2" id="KW-0805">Transcription regulation</keyword>
<evidence type="ECO:0000259" key="8">
    <source>
        <dbReference type="PROSITE" id="PS50995"/>
    </source>
</evidence>
<dbReference type="InterPro" id="IPR055166">
    <property type="entry name" value="Transc_reg_Sar_Rot_HTH"/>
</dbReference>
<evidence type="ECO:0000313" key="9">
    <source>
        <dbReference type="EMBL" id="GGP63294.1"/>
    </source>
</evidence>
<evidence type="ECO:0000256" key="4">
    <source>
        <dbReference type="ARBA" id="ARBA00023163"/>
    </source>
</evidence>
<sequence>MPFRHNTSPTLFIIFLGRYISLKLSFWQDTIAIQSYTNEATAMIEKFETFLSLMKENWPEAYENMMPSMPLIDKIQSINEAKRSKVMAEYGLQTSDFGLLTALRRTPAPHLLMPTQIMDYMLISSGGLTKALYRLEQKALISRSPSSEDGRVKRVQLTAKGKQVIEEIAVKAQESHRLMNASFSEQEKTQLDMLLKKLLNTMESHNNETM</sequence>
<evidence type="ECO:0000256" key="7">
    <source>
        <dbReference type="ARBA" id="ARBA00047207"/>
    </source>
</evidence>
<evidence type="ECO:0000256" key="6">
    <source>
        <dbReference type="ARBA" id="ARBA00047188"/>
    </source>
</evidence>
<evidence type="ECO:0000256" key="2">
    <source>
        <dbReference type="ARBA" id="ARBA00023015"/>
    </source>
</evidence>
<dbReference type="PRINTS" id="PR00598">
    <property type="entry name" value="HTHMARR"/>
</dbReference>
<name>A0ABQ2Q8U3_9GAMM</name>
<dbReference type="Gene3D" id="1.10.10.10">
    <property type="entry name" value="Winged helix-like DNA-binding domain superfamily/Winged helix DNA-binding domain"/>
    <property type="match status" value="1"/>
</dbReference>
<dbReference type="SMART" id="SM00347">
    <property type="entry name" value="HTH_MARR"/>
    <property type="match status" value="1"/>
</dbReference>
<dbReference type="PROSITE" id="PS50995">
    <property type="entry name" value="HTH_MARR_2"/>
    <property type="match status" value="1"/>
</dbReference>
<dbReference type="PANTHER" id="PTHR42756">
    <property type="entry name" value="TRANSCRIPTIONAL REGULATOR, MARR"/>
    <property type="match status" value="1"/>
</dbReference>
<dbReference type="Proteomes" id="UP000654367">
    <property type="component" value="Unassembled WGS sequence"/>
</dbReference>
<dbReference type="EMBL" id="BMQV01000039">
    <property type="protein sequence ID" value="GGP63294.1"/>
    <property type="molecule type" value="Genomic_DNA"/>
</dbReference>
<evidence type="ECO:0000256" key="3">
    <source>
        <dbReference type="ARBA" id="ARBA00023125"/>
    </source>
</evidence>
<keyword evidence="10" id="KW-1185">Reference proteome</keyword>
<comment type="caution">
    <text evidence="9">The sequence shown here is derived from an EMBL/GenBank/DDBJ whole genome shotgun (WGS) entry which is preliminary data.</text>
</comment>
<organism evidence="9 10">
    <name type="scientific">Shewanella saliphila</name>
    <dbReference type="NCBI Taxonomy" id="2282698"/>
    <lineage>
        <taxon>Bacteria</taxon>
        <taxon>Pseudomonadati</taxon>
        <taxon>Pseudomonadota</taxon>
        <taxon>Gammaproteobacteria</taxon>
        <taxon>Alteromonadales</taxon>
        <taxon>Shewanellaceae</taxon>
        <taxon>Shewanella</taxon>
    </lineage>
</organism>